<accession>A0A117NID3</accession>
<geneLocation type="mitochondrion" evidence="2"/>
<keyword evidence="2" id="KW-0496">Mitochondrion</keyword>
<gene>
    <name evidence="2" type="ORF">ABT39_MTgene3000</name>
</gene>
<dbReference type="EMBL" id="LKAM01000002">
    <property type="protein sequence ID" value="KUM49773.1"/>
    <property type="molecule type" value="Genomic_DNA"/>
</dbReference>
<evidence type="ECO:0000313" key="2">
    <source>
        <dbReference type="EMBL" id="KUM49773.1"/>
    </source>
</evidence>
<keyword evidence="1" id="KW-0812">Transmembrane</keyword>
<protein>
    <submittedName>
        <fullName evidence="2">Uncharacterized protein</fullName>
    </submittedName>
</protein>
<name>A0A117NID3_PICGL</name>
<keyword evidence="1" id="KW-1133">Transmembrane helix</keyword>
<comment type="caution">
    <text evidence="2">The sequence shown here is derived from an EMBL/GenBank/DDBJ whole genome shotgun (WGS) entry which is preliminary data.</text>
</comment>
<organism evidence="2">
    <name type="scientific">Picea glauca</name>
    <name type="common">White spruce</name>
    <name type="synonym">Pinus glauca</name>
    <dbReference type="NCBI Taxonomy" id="3330"/>
    <lineage>
        <taxon>Eukaryota</taxon>
        <taxon>Viridiplantae</taxon>
        <taxon>Streptophyta</taxon>
        <taxon>Embryophyta</taxon>
        <taxon>Tracheophyta</taxon>
        <taxon>Spermatophyta</taxon>
        <taxon>Pinopsida</taxon>
        <taxon>Pinidae</taxon>
        <taxon>Conifers I</taxon>
        <taxon>Pinales</taxon>
        <taxon>Pinaceae</taxon>
        <taxon>Picea</taxon>
    </lineage>
</organism>
<dbReference type="AlphaFoldDB" id="A0A117NID3"/>
<sequence length="96" mass="11071">MRILQYKISFLLVINVRTIAHYRLDKNWIRSRQLPQQNGITVSRSHSPVSVLESKSRTFHYLTVLSLLGVSIFDPYLLGVSITISRSLTISRYHGL</sequence>
<evidence type="ECO:0000256" key="1">
    <source>
        <dbReference type="SAM" id="Phobius"/>
    </source>
</evidence>
<feature type="transmembrane region" description="Helical" evidence="1">
    <location>
        <begin position="59"/>
        <end position="84"/>
    </location>
</feature>
<keyword evidence="1" id="KW-0472">Membrane</keyword>
<reference evidence="2" key="1">
    <citation type="journal article" date="2015" name="Genome Biol. Evol.">
        <title>Organellar Genomes of White Spruce (Picea glauca): Assembly and Annotation.</title>
        <authorList>
            <person name="Jackman S.D."/>
            <person name="Warren R.L."/>
            <person name="Gibb E.A."/>
            <person name="Vandervalk B.P."/>
            <person name="Mohamadi H."/>
            <person name="Chu J."/>
            <person name="Raymond A."/>
            <person name="Pleasance S."/>
            <person name="Coope R."/>
            <person name="Wildung M.R."/>
            <person name="Ritland C.E."/>
            <person name="Bousquet J."/>
            <person name="Jones S.J."/>
            <person name="Bohlmann J."/>
            <person name="Birol I."/>
        </authorList>
    </citation>
    <scope>NUCLEOTIDE SEQUENCE [LARGE SCALE GENOMIC DNA]</scope>
    <source>
        <tissue evidence="2">Flushing bud</tissue>
    </source>
</reference>
<proteinExistence type="predicted"/>